<sequence>MVEVINNATFRESKEALGDDKPITGSDAPEEFSIFYPMRKKEWESVSDPREPQIPPEGDCEEELKENFSQVPDSWEADFVAGRTGKIQEWEEVATLMLAWIETGLVGVIEHWQEPIKMLCIVCWKSLFLQQNSWIWHQSQSVSGDLRDAKDSLTESLCQIVSESKVFPRLMFLEWQYSVGYFNHLLHFHGKVVPKQSSKLREVVERVTARERKDSLGVKKPVTDPPRMMKFSSTFCVPVPVQTNPTVKLTPASGFSMNPVMNTGRQSTQRTPMLDVLGDVTAVDVPAKPSCVEEIATLLFAELLSVGS</sequence>
<gene>
    <name evidence="2" type="ORF">RCO7_03921</name>
</gene>
<dbReference type="EMBL" id="FJUW01000036">
    <property type="protein sequence ID" value="CZT05764.1"/>
    <property type="molecule type" value="Genomic_DNA"/>
</dbReference>
<feature type="compositionally biased region" description="Polar residues" evidence="1">
    <location>
        <begin position="1"/>
        <end position="10"/>
    </location>
</feature>
<dbReference type="InParanoid" id="A0A1E1L5J0"/>
<reference evidence="3" key="1">
    <citation type="submission" date="2016-03" db="EMBL/GenBank/DDBJ databases">
        <authorList>
            <person name="Ploux O."/>
        </authorList>
    </citation>
    <scope>NUCLEOTIDE SEQUENCE [LARGE SCALE GENOMIC DNA]</scope>
    <source>
        <strain evidence="3">UK7</strain>
    </source>
</reference>
<evidence type="ECO:0000256" key="1">
    <source>
        <dbReference type="SAM" id="MobiDB-lite"/>
    </source>
</evidence>
<evidence type="ECO:0000313" key="2">
    <source>
        <dbReference type="EMBL" id="CZT05764.1"/>
    </source>
</evidence>
<comment type="caution">
    <text evidence="2">The sequence shown here is derived from an EMBL/GenBank/DDBJ whole genome shotgun (WGS) entry which is preliminary data.</text>
</comment>
<accession>A0A1E1L5J0</accession>
<proteinExistence type="predicted"/>
<name>A0A1E1L5J0_9HELO</name>
<evidence type="ECO:0000313" key="3">
    <source>
        <dbReference type="Proteomes" id="UP000178129"/>
    </source>
</evidence>
<protein>
    <submittedName>
        <fullName evidence="2">Uncharacterized protein</fullName>
    </submittedName>
</protein>
<dbReference type="Proteomes" id="UP000178129">
    <property type="component" value="Unassembled WGS sequence"/>
</dbReference>
<dbReference type="AlphaFoldDB" id="A0A1E1L5J0"/>
<organism evidence="2 3">
    <name type="scientific">Rhynchosporium graminicola</name>
    <dbReference type="NCBI Taxonomy" id="2792576"/>
    <lineage>
        <taxon>Eukaryota</taxon>
        <taxon>Fungi</taxon>
        <taxon>Dikarya</taxon>
        <taxon>Ascomycota</taxon>
        <taxon>Pezizomycotina</taxon>
        <taxon>Leotiomycetes</taxon>
        <taxon>Helotiales</taxon>
        <taxon>Ploettnerulaceae</taxon>
        <taxon>Rhynchosporium</taxon>
    </lineage>
</organism>
<feature type="compositionally biased region" description="Basic and acidic residues" evidence="1">
    <location>
        <begin position="11"/>
        <end position="22"/>
    </location>
</feature>
<feature type="region of interest" description="Disordered" evidence="1">
    <location>
        <begin position="1"/>
        <end position="28"/>
    </location>
</feature>
<keyword evidence="3" id="KW-1185">Reference proteome</keyword>